<dbReference type="InterPro" id="IPR001874">
    <property type="entry name" value="DHquinase_II"/>
</dbReference>
<feature type="binding site" evidence="8 10">
    <location>
        <position position="96"/>
    </location>
    <ligand>
        <name>substrate</name>
    </ligand>
</feature>
<proteinExistence type="inferred from homology"/>
<feature type="binding site" evidence="8 10">
    <location>
        <position position="103"/>
    </location>
    <ligand>
        <name>substrate</name>
    </ligand>
</feature>
<feature type="site" description="Transition state stabilizer" evidence="8 11">
    <location>
        <position position="31"/>
    </location>
</feature>
<comment type="subunit">
    <text evidence="5 8">Homododecamer.</text>
</comment>
<evidence type="ECO:0000256" key="1">
    <source>
        <dbReference type="ARBA" id="ARBA00001864"/>
    </source>
</evidence>
<dbReference type="InterPro" id="IPR018509">
    <property type="entry name" value="DHquinase_II_CS"/>
</dbReference>
<dbReference type="GO" id="GO:0009073">
    <property type="term" value="P:aromatic amino acid family biosynthetic process"/>
    <property type="evidence" value="ECO:0007669"/>
    <property type="project" value="UniProtKB-KW"/>
</dbReference>
<dbReference type="SUPFAM" id="SSF52304">
    <property type="entry name" value="Type II 3-dehydroquinate dehydratase"/>
    <property type="match status" value="1"/>
</dbReference>
<dbReference type="InterPro" id="IPR036441">
    <property type="entry name" value="DHquinase_II_sf"/>
</dbReference>
<dbReference type="Pfam" id="PF01220">
    <property type="entry name" value="DHquinase_II"/>
    <property type="match status" value="1"/>
</dbReference>
<dbReference type="GO" id="GO:0003855">
    <property type="term" value="F:3-dehydroquinate dehydratase activity"/>
    <property type="evidence" value="ECO:0007669"/>
    <property type="project" value="UniProtKB-UniRule"/>
</dbReference>
<dbReference type="Gene3D" id="3.40.50.9100">
    <property type="entry name" value="Dehydroquinase, class II"/>
    <property type="match status" value="1"/>
</dbReference>
<feature type="active site" description="Proton donor" evidence="8 9">
    <location>
        <position position="116"/>
    </location>
</feature>
<evidence type="ECO:0000256" key="7">
    <source>
        <dbReference type="ARBA" id="ARBA00023239"/>
    </source>
</evidence>
<dbReference type="NCBIfam" id="TIGR01088">
    <property type="entry name" value="aroQ"/>
    <property type="match status" value="1"/>
</dbReference>
<dbReference type="PANTHER" id="PTHR21272">
    <property type="entry name" value="CATABOLIC 3-DEHYDROQUINASE"/>
    <property type="match status" value="1"/>
</dbReference>
<comment type="similarity">
    <text evidence="4 8">Belongs to the type-II 3-dehydroquinase family.</text>
</comment>
<evidence type="ECO:0000256" key="3">
    <source>
        <dbReference type="ARBA" id="ARBA00004902"/>
    </source>
</evidence>
<dbReference type="HAMAP" id="MF_00169">
    <property type="entry name" value="AroQ"/>
    <property type="match status" value="1"/>
</dbReference>
<comment type="catalytic activity">
    <reaction evidence="1 8">
        <text>3-dehydroquinate = 3-dehydroshikimate + H2O</text>
        <dbReference type="Rhea" id="RHEA:21096"/>
        <dbReference type="ChEBI" id="CHEBI:15377"/>
        <dbReference type="ChEBI" id="CHEBI:16630"/>
        <dbReference type="ChEBI" id="CHEBI:32364"/>
        <dbReference type="EC" id="4.2.1.10"/>
    </reaction>
</comment>
<dbReference type="Proteomes" id="UP000178187">
    <property type="component" value="Unassembled WGS sequence"/>
</dbReference>
<evidence type="ECO:0000256" key="2">
    <source>
        <dbReference type="ARBA" id="ARBA00003924"/>
    </source>
</evidence>
<dbReference type="GO" id="GO:0009423">
    <property type="term" value="P:chorismate biosynthetic process"/>
    <property type="evidence" value="ECO:0007669"/>
    <property type="project" value="UniProtKB-UniRule"/>
</dbReference>
<evidence type="ECO:0000313" key="13">
    <source>
        <dbReference type="Proteomes" id="UP000178187"/>
    </source>
</evidence>
<dbReference type="EMBL" id="MHFR01000007">
    <property type="protein sequence ID" value="OGW99424.1"/>
    <property type="molecule type" value="Genomic_DNA"/>
</dbReference>
<keyword evidence="7 8" id="KW-0456">Lyase</keyword>
<feature type="binding site" evidence="8 10">
    <location>
        <position position="90"/>
    </location>
    <ligand>
        <name>substrate</name>
    </ligand>
</feature>
<evidence type="ECO:0000256" key="9">
    <source>
        <dbReference type="PIRSR" id="PIRSR001399-1"/>
    </source>
</evidence>
<dbReference type="NCBIfam" id="NF003807">
    <property type="entry name" value="PRK05395.1-4"/>
    <property type="match status" value="1"/>
</dbReference>
<keyword evidence="8" id="KW-0028">Amino-acid biosynthesis</keyword>
<dbReference type="NCBIfam" id="NF003805">
    <property type="entry name" value="PRK05395.1-2"/>
    <property type="match status" value="1"/>
</dbReference>
<dbReference type="UniPathway" id="UPA00053">
    <property type="reaction ID" value="UER00086"/>
</dbReference>
<dbReference type="PIRSF" id="PIRSF001399">
    <property type="entry name" value="DHquinase_II"/>
    <property type="match status" value="1"/>
</dbReference>
<evidence type="ECO:0000256" key="8">
    <source>
        <dbReference type="HAMAP-Rule" id="MF_00169"/>
    </source>
</evidence>
<dbReference type="GO" id="GO:0008652">
    <property type="term" value="P:amino acid biosynthetic process"/>
    <property type="evidence" value="ECO:0007669"/>
    <property type="project" value="UniProtKB-KW"/>
</dbReference>
<dbReference type="AlphaFoldDB" id="A0A1G1L2R3"/>
<dbReference type="NCBIfam" id="NF003806">
    <property type="entry name" value="PRK05395.1-3"/>
    <property type="match status" value="1"/>
</dbReference>
<keyword evidence="8" id="KW-0057">Aromatic amino acid biosynthesis</keyword>
<feature type="active site" description="Proton acceptor" evidence="8 9">
    <location>
        <position position="36"/>
    </location>
</feature>
<organism evidence="12 13">
    <name type="scientific">Candidatus Danuiimicrobium aquiferis</name>
    <dbReference type="NCBI Taxonomy" id="1801832"/>
    <lineage>
        <taxon>Bacteria</taxon>
        <taxon>Pseudomonadati</taxon>
        <taxon>Candidatus Omnitrophota</taxon>
        <taxon>Candidatus Danuiimicrobium</taxon>
    </lineage>
</organism>
<comment type="caution">
    <text evidence="12">The sequence shown here is derived from an EMBL/GenBank/DDBJ whole genome shotgun (WGS) entry which is preliminary data.</text>
</comment>
<evidence type="ECO:0000256" key="10">
    <source>
        <dbReference type="PIRSR" id="PIRSR001399-2"/>
    </source>
</evidence>
<dbReference type="PANTHER" id="PTHR21272:SF3">
    <property type="entry name" value="CATABOLIC 3-DEHYDROQUINASE"/>
    <property type="match status" value="1"/>
</dbReference>
<evidence type="ECO:0000256" key="6">
    <source>
        <dbReference type="ARBA" id="ARBA00012060"/>
    </source>
</evidence>
<accession>A0A1G1L2R3</accession>
<evidence type="ECO:0000256" key="5">
    <source>
        <dbReference type="ARBA" id="ARBA00011193"/>
    </source>
</evidence>
<name>A0A1G1L2R3_9BACT</name>
<dbReference type="GO" id="GO:0019631">
    <property type="term" value="P:quinate catabolic process"/>
    <property type="evidence" value="ECO:0007669"/>
    <property type="project" value="TreeGrafter"/>
</dbReference>
<evidence type="ECO:0000256" key="4">
    <source>
        <dbReference type="ARBA" id="ARBA00011037"/>
    </source>
</evidence>
<dbReference type="CDD" id="cd00466">
    <property type="entry name" value="DHQase_II"/>
    <property type="match status" value="1"/>
</dbReference>
<reference evidence="12 13" key="1">
    <citation type="journal article" date="2016" name="Nat. Commun.">
        <title>Thousands of microbial genomes shed light on interconnected biogeochemical processes in an aquifer system.</title>
        <authorList>
            <person name="Anantharaman K."/>
            <person name="Brown C.T."/>
            <person name="Hug L.A."/>
            <person name="Sharon I."/>
            <person name="Castelle C.J."/>
            <person name="Probst A.J."/>
            <person name="Thomas B.C."/>
            <person name="Singh A."/>
            <person name="Wilkins M.J."/>
            <person name="Karaoz U."/>
            <person name="Brodie E.L."/>
            <person name="Williams K.H."/>
            <person name="Hubbard S.S."/>
            <person name="Banfield J.F."/>
        </authorList>
    </citation>
    <scope>NUCLEOTIDE SEQUENCE [LARGE SCALE GENOMIC DNA]</scope>
</reference>
<gene>
    <name evidence="8" type="primary">aroQ</name>
    <name evidence="12" type="ORF">A3G33_00830</name>
</gene>
<dbReference type="PROSITE" id="PS01029">
    <property type="entry name" value="DEHYDROQUINASE_II"/>
    <property type="match status" value="1"/>
</dbReference>
<dbReference type="EC" id="4.2.1.10" evidence="6 8"/>
<comment type="function">
    <text evidence="2 8">Catalyzes a trans-dehydration via an enolate intermediate.</text>
</comment>
<feature type="binding site" evidence="8 10">
    <location>
        <position position="127"/>
    </location>
    <ligand>
        <name>substrate</name>
    </ligand>
</feature>
<feature type="binding site" evidence="8 10">
    <location>
        <begin position="117"/>
        <end position="118"/>
    </location>
    <ligand>
        <name>substrate</name>
    </ligand>
</feature>
<evidence type="ECO:0000256" key="11">
    <source>
        <dbReference type="PIRSR" id="PIRSR001399-3"/>
    </source>
</evidence>
<protein>
    <recommendedName>
        <fullName evidence="6 8">3-dehydroquinate dehydratase</fullName>
        <shortName evidence="8">3-dehydroquinase</shortName>
        <ecNumber evidence="6 8">4.2.1.10</ecNumber>
    </recommendedName>
    <alternativeName>
        <fullName evidence="8">Type II DHQase</fullName>
    </alternativeName>
</protein>
<sequence length="169" mass="18855">MKKKTKPQSKSPKLLRILVIHGPNLNLLGSREPDIYGKITLAQINQILKAEVSKLDVPVQLSFFQSNHEGELVDKIGQVRHNKYEGILINPAAYTHTSVVLRDALSACGIPAVEVHLSNIYSREEFRHHSLTAPACVGQVSGFREASYVLGLHGLINELQKRMQPRDVM</sequence>
<evidence type="ECO:0000313" key="12">
    <source>
        <dbReference type="EMBL" id="OGW99424.1"/>
    </source>
</evidence>
<comment type="pathway">
    <text evidence="3 8">Metabolic intermediate biosynthesis; chorismate biosynthesis; chorismate from D-erythrose 4-phosphate and phosphoenolpyruvate: step 3/7.</text>
</comment>